<gene>
    <name evidence="2" type="ORF">B1A_19548</name>
</gene>
<comment type="caution">
    <text evidence="2">The sequence shown here is derived from an EMBL/GenBank/DDBJ whole genome shotgun (WGS) entry which is preliminary data.</text>
</comment>
<reference evidence="2" key="1">
    <citation type="submission" date="2013-08" db="EMBL/GenBank/DDBJ databases">
        <authorList>
            <person name="Mendez C."/>
            <person name="Richter M."/>
            <person name="Ferrer M."/>
            <person name="Sanchez J."/>
        </authorList>
    </citation>
    <scope>NUCLEOTIDE SEQUENCE</scope>
</reference>
<dbReference type="Gene3D" id="3.40.30.10">
    <property type="entry name" value="Glutaredoxin"/>
    <property type="match status" value="1"/>
</dbReference>
<dbReference type="PROSITE" id="PS51352">
    <property type="entry name" value="THIOREDOXIN_2"/>
    <property type="match status" value="1"/>
</dbReference>
<evidence type="ECO:0000259" key="1">
    <source>
        <dbReference type="PROSITE" id="PS51352"/>
    </source>
</evidence>
<dbReference type="GO" id="GO:0016209">
    <property type="term" value="F:antioxidant activity"/>
    <property type="evidence" value="ECO:0007669"/>
    <property type="project" value="InterPro"/>
</dbReference>
<dbReference type="InterPro" id="IPR013766">
    <property type="entry name" value="Thioredoxin_domain"/>
</dbReference>
<protein>
    <submittedName>
        <fullName evidence="2">Alkyl hydroperoxide reductase/ Thiol specific antioxidant/ Mal allergen</fullName>
    </submittedName>
</protein>
<dbReference type="EMBL" id="AUZX01014425">
    <property type="protein sequence ID" value="EQD32320.1"/>
    <property type="molecule type" value="Genomic_DNA"/>
</dbReference>
<dbReference type="AlphaFoldDB" id="T0ZR68"/>
<dbReference type="InterPro" id="IPR000866">
    <property type="entry name" value="AhpC/TSA"/>
</dbReference>
<dbReference type="Pfam" id="PF00578">
    <property type="entry name" value="AhpC-TSA"/>
    <property type="match status" value="1"/>
</dbReference>
<sequence>MLAFLCNHCPYVQAVLPRLLRDARELAPLGVNVIAINPNDAEAYPEDSYARMVELARDWPFPYLHDATQAIARAYGAVCTPDFFG</sequence>
<organism evidence="2">
    <name type="scientific">mine drainage metagenome</name>
    <dbReference type="NCBI Taxonomy" id="410659"/>
    <lineage>
        <taxon>unclassified sequences</taxon>
        <taxon>metagenomes</taxon>
        <taxon>ecological metagenomes</taxon>
    </lineage>
</organism>
<dbReference type="InterPro" id="IPR047262">
    <property type="entry name" value="PRX-like1"/>
</dbReference>
<dbReference type="SUPFAM" id="SSF52833">
    <property type="entry name" value="Thioredoxin-like"/>
    <property type="match status" value="1"/>
</dbReference>
<feature type="domain" description="Thioredoxin" evidence="1">
    <location>
        <begin position="1"/>
        <end position="85"/>
    </location>
</feature>
<evidence type="ECO:0000313" key="2">
    <source>
        <dbReference type="EMBL" id="EQD32320.1"/>
    </source>
</evidence>
<proteinExistence type="predicted"/>
<dbReference type="PANTHER" id="PTHR43640">
    <property type="entry name" value="OS07G0260300 PROTEIN"/>
    <property type="match status" value="1"/>
</dbReference>
<reference evidence="2" key="2">
    <citation type="journal article" date="2014" name="ISME J.">
        <title>Microbial stratification in low pH oxic and suboxic macroscopic growths along an acid mine drainage.</title>
        <authorList>
            <person name="Mendez-Garcia C."/>
            <person name="Mesa V."/>
            <person name="Sprenger R.R."/>
            <person name="Richter M."/>
            <person name="Diez M.S."/>
            <person name="Solano J."/>
            <person name="Bargiela R."/>
            <person name="Golyshina O.V."/>
            <person name="Manteca A."/>
            <person name="Ramos J.L."/>
            <person name="Gallego J.R."/>
            <person name="Llorente I."/>
            <person name="Martins Dos Santos V.A."/>
            <person name="Jensen O.N."/>
            <person name="Pelaez A.I."/>
            <person name="Sanchez J."/>
            <person name="Ferrer M."/>
        </authorList>
    </citation>
    <scope>NUCLEOTIDE SEQUENCE</scope>
</reference>
<dbReference type="PANTHER" id="PTHR43640:SF1">
    <property type="entry name" value="THIOREDOXIN-DEPENDENT PEROXIREDOXIN"/>
    <property type="match status" value="1"/>
</dbReference>
<feature type="non-terminal residue" evidence="2">
    <location>
        <position position="85"/>
    </location>
</feature>
<dbReference type="GO" id="GO:0016491">
    <property type="term" value="F:oxidoreductase activity"/>
    <property type="evidence" value="ECO:0007669"/>
    <property type="project" value="InterPro"/>
</dbReference>
<accession>T0ZR68</accession>
<dbReference type="InterPro" id="IPR036249">
    <property type="entry name" value="Thioredoxin-like_sf"/>
</dbReference>
<name>T0ZR68_9ZZZZ</name>